<protein>
    <recommendedName>
        <fullName evidence="3">DUF1353 domain-containing protein</fullName>
    </recommendedName>
</protein>
<dbReference type="OrthoDB" id="88276at2"/>
<proteinExistence type="predicted"/>
<reference evidence="1 2" key="1">
    <citation type="submission" date="2016-10" db="EMBL/GenBank/DDBJ databases">
        <title>Arsenicibacter rosenii gen. nov., sp. nov., an efficient arsenic-methylating bacterium isolated from an arsenic-contaminated paddy soil.</title>
        <authorList>
            <person name="Huang K."/>
        </authorList>
    </citation>
    <scope>NUCLEOTIDE SEQUENCE [LARGE SCALE GENOMIC DNA]</scope>
    <source>
        <strain evidence="1 2">SM-1</strain>
    </source>
</reference>
<evidence type="ECO:0000313" key="2">
    <source>
        <dbReference type="Proteomes" id="UP000181790"/>
    </source>
</evidence>
<keyword evidence="2" id="KW-1185">Reference proteome</keyword>
<dbReference type="RefSeq" id="WP_071502626.1">
    <property type="nucleotide sequence ID" value="NZ_MORL01000003.1"/>
</dbReference>
<comment type="caution">
    <text evidence="1">The sequence shown here is derived from an EMBL/GenBank/DDBJ whole genome shotgun (WGS) entry which is preliminary data.</text>
</comment>
<dbReference type="AlphaFoldDB" id="A0A1S2VNN9"/>
<organism evidence="1 2">
    <name type="scientific">Arsenicibacter rosenii</name>
    <dbReference type="NCBI Taxonomy" id="1750698"/>
    <lineage>
        <taxon>Bacteria</taxon>
        <taxon>Pseudomonadati</taxon>
        <taxon>Bacteroidota</taxon>
        <taxon>Cytophagia</taxon>
        <taxon>Cytophagales</taxon>
        <taxon>Spirosomataceae</taxon>
        <taxon>Arsenicibacter</taxon>
    </lineage>
</organism>
<evidence type="ECO:0008006" key="3">
    <source>
        <dbReference type="Google" id="ProtNLM"/>
    </source>
</evidence>
<accession>A0A1S2VNN9</accession>
<evidence type="ECO:0000313" key="1">
    <source>
        <dbReference type="EMBL" id="OIN59825.1"/>
    </source>
</evidence>
<dbReference type="EMBL" id="MORL01000003">
    <property type="protein sequence ID" value="OIN59825.1"/>
    <property type="molecule type" value="Genomic_DNA"/>
</dbReference>
<gene>
    <name evidence="1" type="ORF">BLX24_08175</name>
</gene>
<dbReference type="InterPro" id="IPR010767">
    <property type="entry name" value="Phage_CGC-2007_Cje0229"/>
</dbReference>
<sequence length="127" mass="14392">MPAHLLHATVRKLYSDAKYDWWELAEEAAITVDGVSYVIPAGFVSDGASVPFWVPDWLIPRAGRSFLPSLGHDWLCSLAIVPEETANAWYYTALQDAGVPQWQVELMYSYCETYAVFRYGELVKNDL</sequence>
<name>A0A1S2VNN9_9BACT</name>
<dbReference type="Proteomes" id="UP000181790">
    <property type="component" value="Unassembled WGS sequence"/>
</dbReference>
<dbReference type="Pfam" id="PF07087">
    <property type="entry name" value="DUF1353"/>
    <property type="match status" value="1"/>
</dbReference>